<keyword evidence="3 8" id="KW-0479">Metal-binding</keyword>
<feature type="active site" description="Charge relay system" evidence="8">
    <location>
        <position position="341"/>
    </location>
</feature>
<comment type="caution">
    <text evidence="10">The sequence shown here is derived from an EMBL/GenBank/DDBJ whole genome shotgun (WGS) entry which is preliminary data.</text>
</comment>
<dbReference type="SMART" id="SM00944">
    <property type="entry name" value="Pro-kuma_activ"/>
    <property type="match status" value="1"/>
</dbReference>
<dbReference type="PANTHER" id="PTHR14218">
    <property type="entry name" value="PROTEASE S8 TRIPEPTIDYL PEPTIDASE I CLN2"/>
    <property type="match status" value="1"/>
</dbReference>
<comment type="subcellular location">
    <subcellularLocation>
        <location evidence="1">Secreted</location>
        <location evidence="1">Extracellular space</location>
    </subcellularLocation>
</comment>
<gene>
    <name evidence="10" type="ORF">AC578_3807</name>
</gene>
<keyword evidence="2 8" id="KW-0645">Protease</keyword>
<evidence type="ECO:0000256" key="6">
    <source>
        <dbReference type="ARBA" id="ARBA00022837"/>
    </source>
</evidence>
<dbReference type="Proteomes" id="UP000070133">
    <property type="component" value="Unassembled WGS sequence"/>
</dbReference>
<feature type="active site" description="Charge relay system" evidence="8">
    <location>
        <position position="337"/>
    </location>
</feature>
<dbReference type="OrthoDB" id="409122at2759"/>
<dbReference type="EMBL" id="LFZN01000059">
    <property type="protein sequence ID" value="KXT01251.1"/>
    <property type="molecule type" value="Genomic_DNA"/>
</dbReference>
<feature type="binding site" evidence="8">
    <location>
        <position position="684"/>
    </location>
    <ligand>
        <name>Ca(2+)</name>
        <dbReference type="ChEBI" id="CHEBI:29108"/>
    </ligand>
</feature>
<dbReference type="AlphaFoldDB" id="A0A139HFK0"/>
<evidence type="ECO:0000256" key="3">
    <source>
        <dbReference type="ARBA" id="ARBA00022723"/>
    </source>
</evidence>
<dbReference type="PANTHER" id="PTHR14218:SF19">
    <property type="entry name" value="SERINE PROTEASE AORO, PUTATIVE (AFU_ORTHOLOGUE AFUA_6G10250)-RELATED"/>
    <property type="match status" value="1"/>
</dbReference>
<feature type="binding site" evidence="8">
    <location>
        <position position="702"/>
    </location>
    <ligand>
        <name>Ca(2+)</name>
        <dbReference type="ChEBI" id="CHEBI:29108"/>
    </ligand>
</feature>
<dbReference type="GO" id="GO:0004252">
    <property type="term" value="F:serine-type endopeptidase activity"/>
    <property type="evidence" value="ECO:0007669"/>
    <property type="project" value="UniProtKB-UniRule"/>
</dbReference>
<protein>
    <recommendedName>
        <fullName evidence="9">Peptidase S53 domain-containing protein</fullName>
    </recommendedName>
</protein>
<reference evidence="10 11" key="1">
    <citation type="submission" date="2015-07" db="EMBL/GenBank/DDBJ databases">
        <title>Comparative genomics of the Sigatoka disease complex on banana suggests a link between parallel evolutionary changes in Pseudocercospora fijiensis and Pseudocercospora eumusae and increased virulence on the banana host.</title>
        <authorList>
            <person name="Chang T.-C."/>
            <person name="Salvucci A."/>
            <person name="Crous P.W."/>
            <person name="Stergiopoulos I."/>
        </authorList>
    </citation>
    <scope>NUCLEOTIDE SEQUENCE [LARGE SCALE GENOMIC DNA]</scope>
    <source>
        <strain evidence="10 11">CBS 114824</strain>
    </source>
</reference>
<evidence type="ECO:0000256" key="1">
    <source>
        <dbReference type="ARBA" id="ARBA00004239"/>
    </source>
</evidence>
<dbReference type="InterPro" id="IPR030400">
    <property type="entry name" value="Sedolisin_dom"/>
</dbReference>
<name>A0A139HFK0_9PEZI</name>
<sequence length="883" mass="98357">MRLKRWSRSGFSAFVRSQEQSGEERAMSRCILFWSLALVNAIIPDTHVVHEKRLSHHAWSRNGRVDSRSIVPLRVALTQQNLDDETGYQKLMEVSDPDSPKYGQYLSSDEVHSMFAPSADAAKDVIAWLIEAGIAEDDILEYENKAWLATHIPAEKFEELFHAELHEYEHKATGELKIGCDVYHVPKHIKRHIDYITPGVALSAKVRKRNVQQSDLAKSSLQRRALHTSHVILEESDHESQQPPINAADLRKDLSDCGRNITIPCLRALYGIPKPTKNDSLNSLGMFQNFYSYAQEDLDEFYTKHYPEIPNGTHPITISVNGGAGPANRTAKENGGEPELDIQVALPLIYPQTITFYQVEDPPQAALQVNQTIPGYLNTLLDSLDGSYCNYCAFGICGDDPALDPVYPDERPGGFKQPRQCGVYNLTRVFSISYGQGEQDLPAAYTRRQCNEFMKLALQGHTIIAVSGDWGVASFANDTGTANGCLSGCGFNDTSGDVCPYKDLKGKVFHPSSPGNCPWILSVGATALFDNQTFLDRESAMHYSFPNFSSPTTSGGGFSNFFGRPEYQKKAVDAYFENHDPGYPFYFADANVTNIGSNSGVYNRGGRGYPDVSANGANYRGIKWRQNKNGTVSTDARFFGSSLSAPIWGAIVTLINEERTAVGKGPVGFLQPVLYRHPEAFNDIVNGTSYGCGTNGFQAVEGWDPVSHGFGHAEFSEAVGYFYGVAVMSLDQSVECFSRVEPKFTAKEKREVRKELRTDRELTRNLERQEEAANLGWHRVNQRRRQAHWQSILLDHTRDKLAHAYENYTENGNHFGVYTPVESILQRIIAAESGDLDPDVARHLHSLANLPPATKEYKRSLARKQTASEYWTACKSAVISTHG</sequence>
<feature type="active site" description="Charge relay system" evidence="8">
    <location>
        <position position="642"/>
    </location>
</feature>
<feature type="domain" description="Peptidase S53" evidence="9">
    <location>
        <begin position="260"/>
        <end position="725"/>
    </location>
</feature>
<dbReference type="Pfam" id="PF09286">
    <property type="entry name" value="Pro-kuma_activ"/>
    <property type="match status" value="1"/>
</dbReference>
<keyword evidence="7" id="KW-0865">Zymogen</keyword>
<dbReference type="PROSITE" id="PS51695">
    <property type="entry name" value="SEDOLISIN"/>
    <property type="match status" value="1"/>
</dbReference>
<keyword evidence="11" id="KW-1185">Reference proteome</keyword>
<keyword evidence="6 8" id="KW-0106">Calcium</keyword>
<dbReference type="GO" id="GO:0006508">
    <property type="term" value="P:proteolysis"/>
    <property type="evidence" value="ECO:0007669"/>
    <property type="project" value="UniProtKB-KW"/>
</dbReference>
<evidence type="ECO:0000256" key="5">
    <source>
        <dbReference type="ARBA" id="ARBA00022825"/>
    </source>
</evidence>
<dbReference type="InterPro" id="IPR050819">
    <property type="entry name" value="Tripeptidyl-peptidase_I"/>
</dbReference>
<dbReference type="SUPFAM" id="SSF54897">
    <property type="entry name" value="Protease propeptides/inhibitors"/>
    <property type="match status" value="1"/>
</dbReference>
<evidence type="ECO:0000256" key="7">
    <source>
        <dbReference type="ARBA" id="ARBA00023145"/>
    </source>
</evidence>
<keyword evidence="5 8" id="KW-0720">Serine protease</keyword>
<proteinExistence type="predicted"/>
<dbReference type="InterPro" id="IPR036852">
    <property type="entry name" value="Peptidase_S8/S53_dom_sf"/>
</dbReference>
<dbReference type="GO" id="GO:0046872">
    <property type="term" value="F:metal ion binding"/>
    <property type="evidence" value="ECO:0007669"/>
    <property type="project" value="UniProtKB-UniRule"/>
</dbReference>
<dbReference type="CDD" id="cd04056">
    <property type="entry name" value="Peptidases_S53"/>
    <property type="match status" value="1"/>
</dbReference>
<accession>A0A139HFK0</accession>
<comment type="cofactor">
    <cofactor evidence="8">
        <name>Ca(2+)</name>
        <dbReference type="ChEBI" id="CHEBI:29108"/>
    </cofactor>
    <text evidence="8">Binds 1 Ca(2+) ion per subunit.</text>
</comment>
<keyword evidence="4 8" id="KW-0378">Hydrolase</keyword>
<dbReference type="GO" id="GO:0005576">
    <property type="term" value="C:extracellular region"/>
    <property type="evidence" value="ECO:0007669"/>
    <property type="project" value="UniProtKB-SubCell"/>
</dbReference>
<evidence type="ECO:0000256" key="2">
    <source>
        <dbReference type="ARBA" id="ARBA00022670"/>
    </source>
</evidence>
<dbReference type="CDD" id="cd11377">
    <property type="entry name" value="Pro-peptidase_S53"/>
    <property type="match status" value="1"/>
</dbReference>
<dbReference type="Gene3D" id="3.40.50.200">
    <property type="entry name" value="Peptidase S8/S53 domain"/>
    <property type="match status" value="1"/>
</dbReference>
<evidence type="ECO:0000259" key="9">
    <source>
        <dbReference type="PROSITE" id="PS51695"/>
    </source>
</evidence>
<evidence type="ECO:0000256" key="4">
    <source>
        <dbReference type="ARBA" id="ARBA00022801"/>
    </source>
</evidence>
<dbReference type="GO" id="GO:0008240">
    <property type="term" value="F:tripeptidyl-peptidase activity"/>
    <property type="evidence" value="ECO:0007669"/>
    <property type="project" value="TreeGrafter"/>
</dbReference>
<dbReference type="InterPro" id="IPR015366">
    <property type="entry name" value="S53_propep"/>
</dbReference>
<organism evidence="10 11">
    <name type="scientific">Pseudocercospora eumusae</name>
    <dbReference type="NCBI Taxonomy" id="321146"/>
    <lineage>
        <taxon>Eukaryota</taxon>
        <taxon>Fungi</taxon>
        <taxon>Dikarya</taxon>
        <taxon>Ascomycota</taxon>
        <taxon>Pezizomycotina</taxon>
        <taxon>Dothideomycetes</taxon>
        <taxon>Dothideomycetidae</taxon>
        <taxon>Mycosphaerellales</taxon>
        <taxon>Mycosphaerellaceae</taxon>
        <taxon>Pseudocercospora</taxon>
    </lineage>
</organism>
<evidence type="ECO:0000313" key="10">
    <source>
        <dbReference type="EMBL" id="KXT01251.1"/>
    </source>
</evidence>
<feature type="binding site" evidence="8">
    <location>
        <position position="704"/>
    </location>
    <ligand>
        <name>Ca(2+)</name>
        <dbReference type="ChEBI" id="CHEBI:29108"/>
    </ligand>
</feature>
<feature type="binding site" evidence="8">
    <location>
        <position position="683"/>
    </location>
    <ligand>
        <name>Ca(2+)</name>
        <dbReference type="ChEBI" id="CHEBI:29108"/>
    </ligand>
</feature>
<evidence type="ECO:0000256" key="8">
    <source>
        <dbReference type="PROSITE-ProRule" id="PRU01032"/>
    </source>
</evidence>
<evidence type="ECO:0000313" key="11">
    <source>
        <dbReference type="Proteomes" id="UP000070133"/>
    </source>
</evidence>
<dbReference type="SUPFAM" id="SSF52743">
    <property type="entry name" value="Subtilisin-like"/>
    <property type="match status" value="1"/>
</dbReference>